<dbReference type="SUPFAM" id="SSF51905">
    <property type="entry name" value="FAD/NAD(P)-binding domain"/>
    <property type="match status" value="1"/>
</dbReference>
<keyword evidence="1" id="KW-0001">2Fe-2S</keyword>
<dbReference type="GO" id="GO:0051537">
    <property type="term" value="F:2 iron, 2 sulfur cluster binding"/>
    <property type="evidence" value="ECO:0007669"/>
    <property type="project" value="UniProtKB-KW"/>
</dbReference>
<keyword evidence="3" id="KW-0408">Iron</keyword>
<gene>
    <name evidence="6" type="ORF">IAA48_06045</name>
</gene>
<comment type="caution">
    <text evidence="6">The sequence shown here is derived from an EMBL/GenBank/DDBJ whole genome shotgun (WGS) entry which is preliminary data.</text>
</comment>
<accession>A0A9D1UGS5</accession>
<dbReference type="PROSITE" id="PS51296">
    <property type="entry name" value="RIESKE"/>
    <property type="match status" value="1"/>
</dbReference>
<dbReference type="Gene3D" id="2.102.10.10">
    <property type="entry name" value="Rieske [2Fe-2S] iron-sulphur domain"/>
    <property type="match status" value="1"/>
</dbReference>
<dbReference type="InterPro" id="IPR036922">
    <property type="entry name" value="Rieske_2Fe-2S_sf"/>
</dbReference>
<dbReference type="GO" id="GO:0005737">
    <property type="term" value="C:cytoplasm"/>
    <property type="evidence" value="ECO:0007669"/>
    <property type="project" value="TreeGrafter"/>
</dbReference>
<dbReference type="Pfam" id="PF01266">
    <property type="entry name" value="DAO"/>
    <property type="match status" value="1"/>
</dbReference>
<dbReference type="GO" id="GO:0004497">
    <property type="term" value="F:monooxygenase activity"/>
    <property type="evidence" value="ECO:0007669"/>
    <property type="project" value="UniProtKB-ARBA"/>
</dbReference>
<protein>
    <submittedName>
        <fullName evidence="6">FAD-dependent oxidoreductase</fullName>
    </submittedName>
</protein>
<reference evidence="6" key="2">
    <citation type="submission" date="2021-04" db="EMBL/GenBank/DDBJ databases">
        <authorList>
            <person name="Gilroy R."/>
        </authorList>
    </citation>
    <scope>NUCLEOTIDE SEQUENCE</scope>
    <source>
        <strain evidence="6">421</strain>
    </source>
</reference>
<organism evidence="6 7">
    <name type="scientific">Candidatus Eubacterium faecipullorum</name>
    <dbReference type="NCBI Taxonomy" id="2838571"/>
    <lineage>
        <taxon>Bacteria</taxon>
        <taxon>Bacillati</taxon>
        <taxon>Bacillota</taxon>
        <taxon>Clostridia</taxon>
        <taxon>Eubacteriales</taxon>
        <taxon>Eubacteriaceae</taxon>
        <taxon>Eubacterium</taxon>
    </lineage>
</organism>
<reference evidence="6" key="1">
    <citation type="journal article" date="2021" name="PeerJ">
        <title>Extensive microbial diversity within the chicken gut microbiome revealed by metagenomics and culture.</title>
        <authorList>
            <person name="Gilroy R."/>
            <person name="Ravi A."/>
            <person name="Getino M."/>
            <person name="Pursley I."/>
            <person name="Horton D.L."/>
            <person name="Alikhan N.F."/>
            <person name="Baker D."/>
            <person name="Gharbi K."/>
            <person name="Hall N."/>
            <person name="Watson M."/>
            <person name="Adriaenssens E.M."/>
            <person name="Foster-Nyarko E."/>
            <person name="Jarju S."/>
            <person name="Secka A."/>
            <person name="Antonio M."/>
            <person name="Oren A."/>
            <person name="Chaudhuri R.R."/>
            <person name="La Ragione R."/>
            <person name="Hildebrand F."/>
            <person name="Pallen M.J."/>
        </authorList>
    </citation>
    <scope>NUCLEOTIDE SEQUENCE</scope>
    <source>
        <strain evidence="6">421</strain>
    </source>
</reference>
<evidence type="ECO:0000259" key="5">
    <source>
        <dbReference type="PROSITE" id="PS51296"/>
    </source>
</evidence>
<dbReference type="SUPFAM" id="SSF50022">
    <property type="entry name" value="ISP domain"/>
    <property type="match status" value="1"/>
</dbReference>
<dbReference type="InterPro" id="IPR006076">
    <property type="entry name" value="FAD-dep_OxRdtase"/>
</dbReference>
<dbReference type="InterPro" id="IPR017941">
    <property type="entry name" value="Rieske_2Fe-2S"/>
</dbReference>
<sequence>MISLWEDKTKMPSFAKLNKDIKTDVLIIGGGMAGVLCAYMLEHAGVDYALVEAEEIGKGITKNTTAKITAQHGLLYSKLIKEFGAEKAKQYLEMNLNAVSKYAQLCADMDCDFEIRDAYVYSLEDENIISEEAAALKKLGYLAECVKRLDLPFSVAGSLRFKEQAQFSPLKFLACISEGLKICEHTKVLALIDTKAVTSGGIIRANKMIIATHFPFLNKHGAYFLKLYQQRSYVIALENAADVGGMYIDAAQGGLSFRNYKNLLFIGGGEHRTGKKSPAWQKLRAFSAKYFPQSQEKYHWATQDCMSLDGVPYIGRYSAKTPDLYVATGFNKWGMTSSMVAAEMLCNFITGKKTYPLNIFSPSRTIMRPQLAVNAFEAAVNLVNFRPKRCPHLGCALKWNPYERSWDCPCHGSRFTEYGKLIDNPATADLKDASS</sequence>
<evidence type="ECO:0000256" key="1">
    <source>
        <dbReference type="ARBA" id="ARBA00022714"/>
    </source>
</evidence>
<evidence type="ECO:0000256" key="4">
    <source>
        <dbReference type="ARBA" id="ARBA00023014"/>
    </source>
</evidence>
<proteinExistence type="predicted"/>
<evidence type="ECO:0000256" key="3">
    <source>
        <dbReference type="ARBA" id="ARBA00023004"/>
    </source>
</evidence>
<dbReference type="AlphaFoldDB" id="A0A9D1UGS5"/>
<evidence type="ECO:0000313" key="7">
    <source>
        <dbReference type="Proteomes" id="UP000824205"/>
    </source>
</evidence>
<dbReference type="Pfam" id="PF00355">
    <property type="entry name" value="Rieske"/>
    <property type="match status" value="1"/>
</dbReference>
<evidence type="ECO:0000256" key="2">
    <source>
        <dbReference type="ARBA" id="ARBA00022723"/>
    </source>
</evidence>
<dbReference type="GO" id="GO:0046872">
    <property type="term" value="F:metal ion binding"/>
    <property type="evidence" value="ECO:0007669"/>
    <property type="project" value="UniProtKB-KW"/>
</dbReference>
<dbReference type="PANTHER" id="PTHR13847:SF274">
    <property type="entry name" value="RIESKE 2FE-2S IRON-SULFUR PROTEIN YHFW-RELATED"/>
    <property type="match status" value="1"/>
</dbReference>
<dbReference type="Gene3D" id="3.50.50.60">
    <property type="entry name" value="FAD/NAD(P)-binding domain"/>
    <property type="match status" value="1"/>
</dbReference>
<dbReference type="Gene3D" id="3.30.9.10">
    <property type="entry name" value="D-Amino Acid Oxidase, subunit A, domain 2"/>
    <property type="match status" value="1"/>
</dbReference>
<dbReference type="InterPro" id="IPR036188">
    <property type="entry name" value="FAD/NAD-bd_sf"/>
</dbReference>
<dbReference type="Proteomes" id="UP000824205">
    <property type="component" value="Unassembled WGS sequence"/>
</dbReference>
<keyword evidence="2" id="KW-0479">Metal-binding</keyword>
<name>A0A9D1UGS5_9FIRM</name>
<dbReference type="GO" id="GO:0016705">
    <property type="term" value="F:oxidoreductase activity, acting on paired donors, with incorporation or reduction of molecular oxygen"/>
    <property type="evidence" value="ECO:0007669"/>
    <property type="project" value="UniProtKB-ARBA"/>
</dbReference>
<dbReference type="EMBL" id="DXGE01000026">
    <property type="protein sequence ID" value="HIW86041.1"/>
    <property type="molecule type" value="Genomic_DNA"/>
</dbReference>
<keyword evidence="4" id="KW-0411">Iron-sulfur</keyword>
<feature type="domain" description="Rieske" evidence="5">
    <location>
        <begin position="389"/>
        <end position="435"/>
    </location>
</feature>
<evidence type="ECO:0000313" key="6">
    <source>
        <dbReference type="EMBL" id="HIW86041.1"/>
    </source>
</evidence>
<dbReference type="PANTHER" id="PTHR13847">
    <property type="entry name" value="SARCOSINE DEHYDROGENASE-RELATED"/>
    <property type="match status" value="1"/>
</dbReference>